<evidence type="ECO:0000256" key="1">
    <source>
        <dbReference type="SAM" id="MobiDB-lite"/>
    </source>
</evidence>
<comment type="caution">
    <text evidence="2">The sequence shown here is derived from an EMBL/GenBank/DDBJ whole genome shotgun (WGS) entry which is preliminary data.</text>
</comment>
<organism evidence="2 3">
    <name type="scientific">Subtercola vilae</name>
    <dbReference type="NCBI Taxonomy" id="2056433"/>
    <lineage>
        <taxon>Bacteria</taxon>
        <taxon>Bacillati</taxon>
        <taxon>Actinomycetota</taxon>
        <taxon>Actinomycetes</taxon>
        <taxon>Micrococcales</taxon>
        <taxon>Microbacteriaceae</taxon>
        <taxon>Subtercola</taxon>
    </lineage>
</organism>
<dbReference type="EMBL" id="QYRT01000062">
    <property type="protein sequence ID" value="TIH29274.1"/>
    <property type="molecule type" value="Genomic_DNA"/>
</dbReference>
<name>A0A4V4RD92_9MICO</name>
<keyword evidence="3" id="KW-1185">Reference proteome</keyword>
<evidence type="ECO:0000313" key="3">
    <source>
        <dbReference type="Proteomes" id="UP000306192"/>
    </source>
</evidence>
<proteinExistence type="predicted"/>
<gene>
    <name evidence="2" type="ORF">D4765_17960</name>
</gene>
<accession>A0A4V4RD92</accession>
<feature type="non-terminal residue" evidence="2">
    <location>
        <position position="36"/>
    </location>
</feature>
<dbReference type="Proteomes" id="UP000306192">
    <property type="component" value="Unassembled WGS sequence"/>
</dbReference>
<evidence type="ECO:0000313" key="2">
    <source>
        <dbReference type="EMBL" id="TIH29274.1"/>
    </source>
</evidence>
<reference evidence="2 3" key="1">
    <citation type="journal article" date="2019" name="Microorganisms">
        <title>Systematic Affiliation and Genome Analysis of Subtercola vilae DB165(T) with Particular Emphasis on Cold Adaptation of an Isolate from a High-Altitude Cold Volcano Lake.</title>
        <authorList>
            <person name="Villalobos A.S."/>
            <person name="Wiese J."/>
            <person name="Imhoff J.F."/>
            <person name="Dorador C."/>
            <person name="Keller A."/>
            <person name="Hentschel U."/>
        </authorList>
    </citation>
    <scope>NUCLEOTIDE SEQUENCE [LARGE SCALE GENOMIC DNA]</scope>
    <source>
        <strain evidence="2 3">DB165</strain>
    </source>
</reference>
<dbReference type="AlphaFoldDB" id="A0A4V4RD92"/>
<sequence>MAPRGKGGPARGSGCSGGADGGGDGGRAGWAGRAGG</sequence>
<feature type="region of interest" description="Disordered" evidence="1">
    <location>
        <begin position="1"/>
        <end position="36"/>
    </location>
</feature>
<protein>
    <submittedName>
        <fullName evidence="2">RNA-binding protein</fullName>
    </submittedName>
</protein>